<protein>
    <submittedName>
        <fullName evidence="1">Uncharacterized protein</fullName>
    </submittedName>
</protein>
<accession>A0ABQ1G7S9</accession>
<evidence type="ECO:0000313" key="2">
    <source>
        <dbReference type="Proteomes" id="UP000627464"/>
    </source>
</evidence>
<dbReference type="RefSeq" id="WP_188471435.1">
    <property type="nucleotide sequence ID" value="NZ_BMFZ01000003.1"/>
</dbReference>
<keyword evidence="2" id="KW-1185">Reference proteome</keyword>
<gene>
    <name evidence="1" type="ORF">GCM10011328_11580</name>
</gene>
<dbReference type="Proteomes" id="UP000627464">
    <property type="component" value="Unassembled WGS sequence"/>
</dbReference>
<evidence type="ECO:0000313" key="1">
    <source>
        <dbReference type="EMBL" id="GGA38426.1"/>
    </source>
</evidence>
<proteinExistence type="predicted"/>
<name>A0ABQ1G7S9_9GAMM</name>
<dbReference type="EMBL" id="BMFZ01000003">
    <property type="protein sequence ID" value="GGA38426.1"/>
    <property type="molecule type" value="Genomic_DNA"/>
</dbReference>
<comment type="caution">
    <text evidence="1">The sequence shown here is derived from an EMBL/GenBank/DDBJ whole genome shotgun (WGS) entry which is preliminary data.</text>
</comment>
<organism evidence="1 2">
    <name type="scientific">Hafnia psychrotolerans</name>
    <dbReference type="NCBI Taxonomy" id="1477018"/>
    <lineage>
        <taxon>Bacteria</taxon>
        <taxon>Pseudomonadati</taxon>
        <taxon>Pseudomonadota</taxon>
        <taxon>Gammaproteobacteria</taxon>
        <taxon>Enterobacterales</taxon>
        <taxon>Hafniaceae</taxon>
        <taxon>Hafnia</taxon>
    </lineage>
</organism>
<sequence length="83" mass="9393">MGYFEPKEKPHCANSTAITSLKTTEVLSIMHKNKRSAQPAREVTRYDFVRPADPIGAAPKAFQKRLAAEWRKVLAQHEVKADE</sequence>
<reference evidence="2" key="1">
    <citation type="journal article" date="2019" name="Int. J. Syst. Evol. Microbiol.">
        <title>The Global Catalogue of Microorganisms (GCM) 10K type strain sequencing project: providing services to taxonomists for standard genome sequencing and annotation.</title>
        <authorList>
            <consortium name="The Broad Institute Genomics Platform"/>
            <consortium name="The Broad Institute Genome Sequencing Center for Infectious Disease"/>
            <person name="Wu L."/>
            <person name="Ma J."/>
        </authorList>
    </citation>
    <scope>NUCLEOTIDE SEQUENCE [LARGE SCALE GENOMIC DNA]</scope>
    <source>
        <strain evidence="2">CGMCC 1.12806</strain>
    </source>
</reference>